<evidence type="ECO:0000256" key="1">
    <source>
        <dbReference type="SAM" id="Phobius"/>
    </source>
</evidence>
<keyword evidence="1" id="KW-1133">Transmembrane helix</keyword>
<organism evidence="2">
    <name type="scientific">marine metagenome</name>
    <dbReference type="NCBI Taxonomy" id="408172"/>
    <lineage>
        <taxon>unclassified sequences</taxon>
        <taxon>metagenomes</taxon>
        <taxon>ecological metagenomes</taxon>
    </lineage>
</organism>
<dbReference type="EMBL" id="UINC01216886">
    <property type="protein sequence ID" value="SVE43221.1"/>
    <property type="molecule type" value="Genomic_DNA"/>
</dbReference>
<gene>
    <name evidence="2" type="ORF">METZ01_LOCUS496075</name>
</gene>
<evidence type="ECO:0000313" key="2">
    <source>
        <dbReference type="EMBL" id="SVE43221.1"/>
    </source>
</evidence>
<reference evidence="2" key="1">
    <citation type="submission" date="2018-05" db="EMBL/GenBank/DDBJ databases">
        <authorList>
            <person name="Lanie J.A."/>
            <person name="Ng W.-L."/>
            <person name="Kazmierczak K.M."/>
            <person name="Andrzejewski T.M."/>
            <person name="Davidsen T.M."/>
            <person name="Wayne K.J."/>
            <person name="Tettelin H."/>
            <person name="Glass J.I."/>
            <person name="Rusch D."/>
            <person name="Podicherti R."/>
            <person name="Tsui H.-C.T."/>
            <person name="Winkler M.E."/>
        </authorList>
    </citation>
    <scope>NUCLEOTIDE SEQUENCE</scope>
</reference>
<protein>
    <submittedName>
        <fullName evidence="2">Uncharacterized protein</fullName>
    </submittedName>
</protein>
<keyword evidence="1" id="KW-0472">Membrane</keyword>
<feature type="transmembrane region" description="Helical" evidence="1">
    <location>
        <begin position="106"/>
        <end position="124"/>
    </location>
</feature>
<sequence>MRRYIVLLLITGILWAQTDFDTLILKSGTTYFGEYSKIEEEIVYFKPQNAFAFQPISIKQIQTLKLKDGHFIIGDILTYEEYQKIEDGKNILTYEEYQKENQKGNTVFFLFCSIIAVVIIVFIMKDINFGWESGGGSDGGDTGTYVFP</sequence>
<name>A0A383DFP9_9ZZZZ</name>
<dbReference type="AlphaFoldDB" id="A0A383DFP9"/>
<proteinExistence type="predicted"/>
<keyword evidence="1" id="KW-0812">Transmembrane</keyword>
<accession>A0A383DFP9</accession>